<accession>A0ABD0PIC1</accession>
<proteinExistence type="predicted"/>
<dbReference type="AlphaFoldDB" id="A0ABD0PIC1"/>
<protein>
    <submittedName>
        <fullName evidence="1">Uncharacterized protein</fullName>
    </submittedName>
</protein>
<reference evidence="1 2" key="1">
    <citation type="submission" date="2024-05" db="EMBL/GenBank/DDBJ databases">
        <title>Genome sequencing and assembly of Indian major carp, Cirrhinus mrigala (Hamilton, 1822).</title>
        <authorList>
            <person name="Mohindra V."/>
            <person name="Chowdhury L.M."/>
            <person name="Lal K."/>
            <person name="Jena J.K."/>
        </authorList>
    </citation>
    <scope>NUCLEOTIDE SEQUENCE [LARGE SCALE GENOMIC DNA]</scope>
    <source>
        <strain evidence="1">CM1030</strain>
        <tissue evidence="1">Blood</tissue>
    </source>
</reference>
<evidence type="ECO:0000313" key="2">
    <source>
        <dbReference type="Proteomes" id="UP001529510"/>
    </source>
</evidence>
<name>A0ABD0PIC1_CIRMR</name>
<comment type="caution">
    <text evidence="1">The sequence shown here is derived from an EMBL/GenBank/DDBJ whole genome shotgun (WGS) entry which is preliminary data.</text>
</comment>
<organism evidence="1 2">
    <name type="scientific">Cirrhinus mrigala</name>
    <name type="common">Mrigala</name>
    <dbReference type="NCBI Taxonomy" id="683832"/>
    <lineage>
        <taxon>Eukaryota</taxon>
        <taxon>Metazoa</taxon>
        <taxon>Chordata</taxon>
        <taxon>Craniata</taxon>
        <taxon>Vertebrata</taxon>
        <taxon>Euteleostomi</taxon>
        <taxon>Actinopterygii</taxon>
        <taxon>Neopterygii</taxon>
        <taxon>Teleostei</taxon>
        <taxon>Ostariophysi</taxon>
        <taxon>Cypriniformes</taxon>
        <taxon>Cyprinidae</taxon>
        <taxon>Labeoninae</taxon>
        <taxon>Labeonini</taxon>
        <taxon>Cirrhinus</taxon>
    </lineage>
</organism>
<dbReference type="EMBL" id="JAMKFB020000015">
    <property type="protein sequence ID" value="KAL0173577.1"/>
    <property type="molecule type" value="Genomic_DNA"/>
</dbReference>
<sequence>MKVSAAQRGQTALQDVHPSGISPLPLPAGCPTVVTSVKAPLIPLVTRLAAWLELPSPSRWLIRTVRFGYAIQFARRPPKFRGVLFTSVCSDTYASVLRAEIAVLLAEDAVEPVPPAEMKLGFYSPYFIVPKKS</sequence>
<evidence type="ECO:0000313" key="1">
    <source>
        <dbReference type="EMBL" id="KAL0173577.1"/>
    </source>
</evidence>
<feature type="non-terminal residue" evidence="1">
    <location>
        <position position="133"/>
    </location>
</feature>
<dbReference type="Proteomes" id="UP001529510">
    <property type="component" value="Unassembled WGS sequence"/>
</dbReference>
<keyword evidence="2" id="KW-1185">Reference proteome</keyword>
<gene>
    <name evidence="1" type="ORF">M9458_029545</name>
</gene>